<keyword evidence="1 2" id="KW-0597">Phosphoprotein</keyword>
<name>A0ABS5IEI6_9PROT</name>
<dbReference type="Gene3D" id="3.40.50.2300">
    <property type="match status" value="1"/>
</dbReference>
<dbReference type="PANTHER" id="PTHR44591">
    <property type="entry name" value="STRESS RESPONSE REGULATOR PROTEIN 1"/>
    <property type="match status" value="1"/>
</dbReference>
<evidence type="ECO:0000256" key="1">
    <source>
        <dbReference type="ARBA" id="ARBA00022553"/>
    </source>
</evidence>
<evidence type="ECO:0000256" key="2">
    <source>
        <dbReference type="PROSITE-ProRule" id="PRU00169"/>
    </source>
</evidence>
<dbReference type="SUPFAM" id="SSF52172">
    <property type="entry name" value="CheY-like"/>
    <property type="match status" value="1"/>
</dbReference>
<dbReference type="PANTHER" id="PTHR44591:SF24">
    <property type="entry name" value="PROTEIN-GLUTAMATE METHYLESTERASE_PROTEIN-GLUTAMINE GLUTAMINASE 1"/>
    <property type="match status" value="1"/>
</dbReference>
<gene>
    <name evidence="4" type="ORF">KEC16_13885</name>
</gene>
<evidence type="ECO:0000313" key="5">
    <source>
        <dbReference type="Proteomes" id="UP000680714"/>
    </source>
</evidence>
<dbReference type="PROSITE" id="PS50110">
    <property type="entry name" value="RESPONSE_REGULATORY"/>
    <property type="match status" value="1"/>
</dbReference>
<evidence type="ECO:0000313" key="4">
    <source>
        <dbReference type="EMBL" id="MBR9972810.1"/>
    </source>
</evidence>
<dbReference type="InterPro" id="IPR001789">
    <property type="entry name" value="Sig_transdc_resp-reg_receiver"/>
</dbReference>
<dbReference type="RefSeq" id="WP_211549934.1">
    <property type="nucleotide sequence ID" value="NZ_JAGTUF010000014.1"/>
</dbReference>
<dbReference type="InterPro" id="IPR050595">
    <property type="entry name" value="Bact_response_regulator"/>
</dbReference>
<proteinExistence type="predicted"/>
<feature type="domain" description="Response regulatory" evidence="3">
    <location>
        <begin position="112"/>
        <end position="233"/>
    </location>
</feature>
<comment type="caution">
    <text evidence="4">The sequence shown here is derived from an EMBL/GenBank/DDBJ whole genome shotgun (WGS) entry which is preliminary data.</text>
</comment>
<sequence>MILERRVIVFPRADFLDAIRRYGERNNKTMPDLPPMGLNFDPAQDVALTVTFAATRGGVETRFAFSREDVGQALTNHCRDHKVPLPKDVAKQVEKFKDGAALSMQIGSPGMHVMVIDDQEVMRNIIKKLLSKANPAQITEATNGAHALEMLRSGDVDPDVILCDLHMDKMDGSQFLRELRADKANLNNRKPVLILTGDKNEQAHEVSRQMGASKVLTKPISADDLIKQIMLVQGYFEMNK</sequence>
<feature type="modified residue" description="4-aspartylphosphate" evidence="2">
    <location>
        <position position="164"/>
    </location>
</feature>
<dbReference type="EMBL" id="JAGTUF010000014">
    <property type="protein sequence ID" value="MBR9972810.1"/>
    <property type="molecule type" value="Genomic_DNA"/>
</dbReference>
<reference evidence="4 5" key="1">
    <citation type="submission" date="2021-04" db="EMBL/GenBank/DDBJ databases">
        <title>Magnetospirillum sulfuroxidans sp. nov., a facultative chemolithoautotrophic sulfur-oxidizing alphaproteobacterium isolated from freshwater sediment and proposals for Paramagetospirillum gen. nov., and Magnetospirillaceae fam. nov.</title>
        <authorList>
            <person name="Koziaeva V."/>
            <person name="Geelhoed J.S."/>
            <person name="Sorokin D.Y."/>
            <person name="Grouzdev D.S."/>
        </authorList>
    </citation>
    <scope>NUCLEOTIDE SEQUENCE [LARGE SCALE GENOMIC DNA]</scope>
    <source>
        <strain evidence="4 5">J10</strain>
    </source>
</reference>
<evidence type="ECO:0000259" key="3">
    <source>
        <dbReference type="PROSITE" id="PS50110"/>
    </source>
</evidence>
<dbReference type="Pfam" id="PF00072">
    <property type="entry name" value="Response_reg"/>
    <property type="match status" value="1"/>
</dbReference>
<organism evidence="4 5">
    <name type="scientific">Magnetospirillum sulfuroxidans</name>
    <dbReference type="NCBI Taxonomy" id="611300"/>
    <lineage>
        <taxon>Bacteria</taxon>
        <taxon>Pseudomonadati</taxon>
        <taxon>Pseudomonadota</taxon>
        <taxon>Alphaproteobacteria</taxon>
        <taxon>Rhodospirillales</taxon>
        <taxon>Rhodospirillaceae</taxon>
        <taxon>Magnetospirillum</taxon>
    </lineage>
</organism>
<protein>
    <submittedName>
        <fullName evidence="4">Response regulator</fullName>
    </submittedName>
</protein>
<keyword evidence="5" id="KW-1185">Reference proteome</keyword>
<dbReference type="InterPro" id="IPR011006">
    <property type="entry name" value="CheY-like_superfamily"/>
</dbReference>
<accession>A0ABS5IEI6</accession>
<dbReference type="SMART" id="SM00448">
    <property type="entry name" value="REC"/>
    <property type="match status" value="1"/>
</dbReference>
<dbReference type="Proteomes" id="UP000680714">
    <property type="component" value="Unassembled WGS sequence"/>
</dbReference>